<organism evidence="2 3">
    <name type="scientific">Salinimonas sediminis</name>
    <dbReference type="NCBI Taxonomy" id="2303538"/>
    <lineage>
        <taxon>Bacteria</taxon>
        <taxon>Pseudomonadati</taxon>
        <taxon>Pseudomonadota</taxon>
        <taxon>Gammaproteobacteria</taxon>
        <taxon>Alteromonadales</taxon>
        <taxon>Alteromonadaceae</taxon>
        <taxon>Alteromonas/Salinimonas group</taxon>
        <taxon>Salinimonas</taxon>
    </lineage>
</organism>
<proteinExistence type="predicted"/>
<protein>
    <submittedName>
        <fullName evidence="2">Cupin-like domain-containing protein</fullName>
    </submittedName>
</protein>
<dbReference type="Pfam" id="PF13621">
    <property type="entry name" value="Cupin_8"/>
    <property type="match status" value="1"/>
</dbReference>
<evidence type="ECO:0000313" key="2">
    <source>
        <dbReference type="EMBL" id="AXR08069.1"/>
    </source>
</evidence>
<dbReference type="SUPFAM" id="SSF51197">
    <property type="entry name" value="Clavaminate synthase-like"/>
    <property type="match status" value="1"/>
</dbReference>
<accession>A0A346NRB2</accession>
<name>A0A346NRB2_9ALTE</name>
<dbReference type="InterPro" id="IPR041667">
    <property type="entry name" value="Cupin_8"/>
</dbReference>
<reference evidence="2 3" key="1">
    <citation type="submission" date="2018-08" db="EMBL/GenBank/DDBJ databases">
        <title>Salinimonas sediminis sp. nov., a piezophilic bacterium isolated from a deep-sea sediment sample from the New Britain Trench.</title>
        <authorList>
            <person name="Cao J."/>
        </authorList>
    </citation>
    <scope>NUCLEOTIDE SEQUENCE [LARGE SCALE GENOMIC DNA]</scope>
    <source>
        <strain evidence="2 3">N102</strain>
    </source>
</reference>
<sequence length="343" mass="38231">MFGITQTCTEVSGIRADDIPDWITRGNEPVILRGLVKHWPLVAHGHSGPVAAMDYLRSFYNGRPTMIYQGASDINGRYFYNDNATALNYTSTRGSVTDMLEQVARTLGKTSCPSLYIASNQIDTHFPGLRDYNDITLTPATTTKPLAPPLASIWIGNRSLASCHFDTLYNIACCAVGHRRLALFPPDQIANLYPGPLETTPGGQVISMVDFHQPDYTRYPRFRQAQAAGKLAELAPGDAIFIPTMWWHQVEGLAPFNVLINYWWNPSARYLDNGMSALMHAMLAIRDKTGPEKAAFKALFDYYIFNDEPAGSHLPEEARGMLSELDEATARQLRAMLVNQLNR</sequence>
<dbReference type="AlphaFoldDB" id="A0A346NRB2"/>
<evidence type="ECO:0000259" key="1">
    <source>
        <dbReference type="PROSITE" id="PS51184"/>
    </source>
</evidence>
<dbReference type="RefSeq" id="WP_117318299.1">
    <property type="nucleotide sequence ID" value="NZ_CP031769.1"/>
</dbReference>
<dbReference type="Proteomes" id="UP000262073">
    <property type="component" value="Chromosome"/>
</dbReference>
<dbReference type="Gene3D" id="2.60.120.10">
    <property type="entry name" value="Jelly Rolls"/>
    <property type="match status" value="1"/>
</dbReference>
<dbReference type="PANTHER" id="PTHR12461:SF105">
    <property type="entry name" value="HYPOXIA-INDUCIBLE FACTOR 1-ALPHA INHIBITOR"/>
    <property type="match status" value="1"/>
</dbReference>
<gene>
    <name evidence="2" type="ORF">D0Y50_17950</name>
</gene>
<dbReference type="EMBL" id="CP031769">
    <property type="protein sequence ID" value="AXR08069.1"/>
    <property type="molecule type" value="Genomic_DNA"/>
</dbReference>
<evidence type="ECO:0000313" key="3">
    <source>
        <dbReference type="Proteomes" id="UP000262073"/>
    </source>
</evidence>
<dbReference type="InterPro" id="IPR014710">
    <property type="entry name" value="RmlC-like_jellyroll"/>
</dbReference>
<dbReference type="PANTHER" id="PTHR12461">
    <property type="entry name" value="HYPOXIA-INDUCIBLE FACTOR 1 ALPHA INHIBITOR-RELATED"/>
    <property type="match status" value="1"/>
</dbReference>
<dbReference type="OrthoDB" id="479699at2"/>
<dbReference type="KEGG" id="salm:D0Y50_17950"/>
<dbReference type="SMART" id="SM00558">
    <property type="entry name" value="JmjC"/>
    <property type="match status" value="1"/>
</dbReference>
<keyword evidence="3" id="KW-1185">Reference proteome</keyword>
<dbReference type="PROSITE" id="PS51184">
    <property type="entry name" value="JMJC"/>
    <property type="match status" value="1"/>
</dbReference>
<feature type="domain" description="JmjC" evidence="1">
    <location>
        <begin position="115"/>
        <end position="279"/>
    </location>
</feature>
<dbReference type="InterPro" id="IPR003347">
    <property type="entry name" value="JmjC_dom"/>
</dbReference>